<dbReference type="EMBL" id="CAFBLI010000067">
    <property type="protein sequence ID" value="CAB4870528.1"/>
    <property type="molecule type" value="Genomic_DNA"/>
</dbReference>
<dbReference type="EMBL" id="CAEZXH010000038">
    <property type="protein sequence ID" value="CAB4683928.1"/>
    <property type="molecule type" value="Genomic_DNA"/>
</dbReference>
<dbReference type="EMBL" id="CAEZZS010000009">
    <property type="protein sequence ID" value="CAB4770473.1"/>
    <property type="molecule type" value="Genomic_DNA"/>
</dbReference>
<accession>A0A6J6G7S0</accession>
<dbReference type="EMBL" id="CAEZUJ010000012">
    <property type="protein sequence ID" value="CAB4595819.1"/>
    <property type="molecule type" value="Genomic_DNA"/>
</dbReference>
<reference evidence="1" key="1">
    <citation type="submission" date="2020-05" db="EMBL/GenBank/DDBJ databases">
        <authorList>
            <person name="Chiriac C."/>
            <person name="Salcher M."/>
            <person name="Ghai R."/>
            <person name="Kavagutti S V."/>
        </authorList>
    </citation>
    <scope>NUCLEOTIDE SEQUENCE</scope>
</reference>
<evidence type="ECO:0000313" key="2">
    <source>
        <dbReference type="EMBL" id="CAB4683928.1"/>
    </source>
</evidence>
<gene>
    <name evidence="1" type="ORF">UFOPK1811_00459</name>
    <name evidence="2" type="ORF">UFOPK2360_00750</name>
    <name evidence="3" type="ORF">UFOPK2922_00315</name>
    <name evidence="4" type="ORF">UFOPK3306_00905</name>
</gene>
<evidence type="ECO:0000313" key="4">
    <source>
        <dbReference type="EMBL" id="CAB4870528.1"/>
    </source>
</evidence>
<name>A0A6J6G7S0_9ZZZZ</name>
<evidence type="ECO:0000313" key="3">
    <source>
        <dbReference type="EMBL" id="CAB4770473.1"/>
    </source>
</evidence>
<dbReference type="AlphaFoldDB" id="A0A6J6G7S0"/>
<sequence>MKRISIISFAFSLTLGLTPPTAFAITEETPAERVKNSASNFAEIPRATNASMALRLCPTPQALTCIESVSAINGDGSVAPFTLVDVATDTFLDQKNQKNENGWMLWSFTDKNGATRLIETLGSLSGENYKGEQVNFNLQPKLTFLFLPGENGIKNEDVTSGIKFKFVFRSSWVVPVASFMMAANGEFLDEKISNGHRYTYLGSPFFGVNFSGPLGGLTEKEAVKTKSSSEEIRMYFLIDHASSIPNGSYVDTKCAKYGYPVTSHNAFGGGVPHLTDKDTLTFEIFSPHLLSTGELNEGFFTTDMSVAYMDCFWPGNNVTKSPKVEISVVDSDGTVQLATTSVRITKDKIFQVRAFGFHYSRPTIRVKVVQANKIEKTGAVKTSKKMLSITCVKGKLIKKITGTRPSCPSGYKKK</sequence>
<organism evidence="1">
    <name type="scientific">freshwater metagenome</name>
    <dbReference type="NCBI Taxonomy" id="449393"/>
    <lineage>
        <taxon>unclassified sequences</taxon>
        <taxon>metagenomes</taxon>
        <taxon>ecological metagenomes</taxon>
    </lineage>
</organism>
<evidence type="ECO:0000313" key="1">
    <source>
        <dbReference type="EMBL" id="CAB4595819.1"/>
    </source>
</evidence>
<proteinExistence type="predicted"/>
<protein>
    <submittedName>
        <fullName evidence="1">Unannotated protein</fullName>
    </submittedName>
</protein>